<keyword evidence="1 2" id="KW-0238">DNA-binding</keyword>
<evidence type="ECO:0000256" key="1">
    <source>
        <dbReference type="ARBA" id="ARBA00023125"/>
    </source>
</evidence>
<feature type="domain" description="HTH tetR-type" evidence="3">
    <location>
        <begin position="15"/>
        <end position="73"/>
    </location>
</feature>
<proteinExistence type="predicted"/>
<dbReference type="InterPro" id="IPR009057">
    <property type="entry name" value="Homeodomain-like_sf"/>
</dbReference>
<dbReference type="Gene3D" id="1.10.357.10">
    <property type="entry name" value="Tetracycline Repressor, domain 2"/>
    <property type="match status" value="1"/>
</dbReference>
<gene>
    <name evidence="4" type="ORF">QHT84_05055</name>
</gene>
<dbReference type="RefSeq" id="WP_283238465.1">
    <property type="nucleotide sequence ID" value="NZ_JASGBP010000002.1"/>
</dbReference>
<evidence type="ECO:0000313" key="4">
    <source>
        <dbReference type="EMBL" id="MDI9256778.1"/>
    </source>
</evidence>
<feature type="DNA-binding region" description="H-T-H motif" evidence="2">
    <location>
        <begin position="36"/>
        <end position="55"/>
    </location>
</feature>
<evidence type="ECO:0000313" key="5">
    <source>
        <dbReference type="Proteomes" id="UP001230035"/>
    </source>
</evidence>
<reference evidence="4 5" key="1">
    <citation type="submission" date="2023-05" db="EMBL/GenBank/DDBJ databases">
        <title>Flavobacterium sedimenti sp. nov., isolated from the sediment.</title>
        <authorList>
            <person name="Wu N."/>
        </authorList>
    </citation>
    <scope>NUCLEOTIDE SEQUENCE [LARGE SCALE GENOMIC DNA]</scope>
    <source>
        <strain evidence="4 5">YZ-48</strain>
    </source>
</reference>
<keyword evidence="5" id="KW-1185">Reference proteome</keyword>
<evidence type="ECO:0000256" key="2">
    <source>
        <dbReference type="PROSITE-ProRule" id="PRU00335"/>
    </source>
</evidence>
<dbReference type="Proteomes" id="UP001230035">
    <property type="component" value="Unassembled WGS sequence"/>
</dbReference>
<sequence length="200" mass="22515">MRNKYIESGRSKQKYHTREKILSAAQQLLQSKTDFTLEEVAQNAKLSRATVYRYYSNSDALSAEAVLDRLTKDSSSIAKDIKGDDVLSRCLEIQHYYNNLALDNEAAFRKYLSIVLTNTSEVEQVRGGRRVETLKATLENSNPNLTTKDKTNLIHAASILMGIEAFIVTKDVCGLDNENSKATLKWAMEMMIKGVLKADK</sequence>
<protein>
    <submittedName>
        <fullName evidence="4">TetR/AcrR family transcriptional regulator</fullName>
    </submittedName>
</protein>
<dbReference type="PROSITE" id="PS50977">
    <property type="entry name" value="HTH_TETR_2"/>
    <property type="match status" value="1"/>
</dbReference>
<dbReference type="InterPro" id="IPR001647">
    <property type="entry name" value="HTH_TetR"/>
</dbReference>
<dbReference type="EMBL" id="JASGBP010000002">
    <property type="protein sequence ID" value="MDI9256778.1"/>
    <property type="molecule type" value="Genomic_DNA"/>
</dbReference>
<evidence type="ECO:0000259" key="3">
    <source>
        <dbReference type="PROSITE" id="PS50977"/>
    </source>
</evidence>
<accession>A0ABT6XNW2</accession>
<comment type="caution">
    <text evidence="4">The sequence shown here is derived from an EMBL/GenBank/DDBJ whole genome shotgun (WGS) entry which is preliminary data.</text>
</comment>
<organism evidence="4 5">
    <name type="scientific">Flavobacterium sedimenticola</name>
    <dbReference type="NCBI Taxonomy" id="3043286"/>
    <lineage>
        <taxon>Bacteria</taxon>
        <taxon>Pseudomonadati</taxon>
        <taxon>Bacteroidota</taxon>
        <taxon>Flavobacteriia</taxon>
        <taxon>Flavobacteriales</taxon>
        <taxon>Flavobacteriaceae</taxon>
        <taxon>Flavobacterium</taxon>
    </lineage>
</organism>
<name>A0ABT6XNW2_9FLAO</name>
<dbReference type="SUPFAM" id="SSF46689">
    <property type="entry name" value="Homeodomain-like"/>
    <property type="match status" value="1"/>
</dbReference>